<evidence type="ECO:0000256" key="2">
    <source>
        <dbReference type="SAM" id="Phobius"/>
    </source>
</evidence>
<organism evidence="3 4">
    <name type="scientific">Plenodomus tracheiphilus IPT5</name>
    <dbReference type="NCBI Taxonomy" id="1408161"/>
    <lineage>
        <taxon>Eukaryota</taxon>
        <taxon>Fungi</taxon>
        <taxon>Dikarya</taxon>
        <taxon>Ascomycota</taxon>
        <taxon>Pezizomycotina</taxon>
        <taxon>Dothideomycetes</taxon>
        <taxon>Pleosporomycetidae</taxon>
        <taxon>Pleosporales</taxon>
        <taxon>Pleosporineae</taxon>
        <taxon>Leptosphaeriaceae</taxon>
        <taxon>Plenodomus</taxon>
    </lineage>
</organism>
<keyword evidence="4" id="KW-1185">Reference proteome</keyword>
<evidence type="ECO:0000313" key="3">
    <source>
        <dbReference type="EMBL" id="KAF2844928.1"/>
    </source>
</evidence>
<feature type="region of interest" description="Disordered" evidence="1">
    <location>
        <begin position="1"/>
        <end position="20"/>
    </location>
</feature>
<feature type="transmembrane region" description="Helical" evidence="2">
    <location>
        <begin position="140"/>
        <end position="161"/>
    </location>
</feature>
<gene>
    <name evidence="3" type="ORF">T440DRAFT_409201</name>
</gene>
<accession>A0A6A7ARX8</accession>
<protein>
    <submittedName>
        <fullName evidence="3">Uncharacterized protein</fullName>
    </submittedName>
</protein>
<proteinExistence type="predicted"/>
<keyword evidence="2" id="KW-0472">Membrane</keyword>
<evidence type="ECO:0000313" key="4">
    <source>
        <dbReference type="Proteomes" id="UP000799423"/>
    </source>
</evidence>
<keyword evidence="2" id="KW-1133">Transmembrane helix</keyword>
<keyword evidence="2" id="KW-0812">Transmembrane</keyword>
<evidence type="ECO:0000256" key="1">
    <source>
        <dbReference type="SAM" id="MobiDB-lite"/>
    </source>
</evidence>
<dbReference type="AlphaFoldDB" id="A0A6A7ARX8"/>
<name>A0A6A7ARX8_9PLEO</name>
<feature type="transmembrane region" description="Helical" evidence="2">
    <location>
        <begin position="67"/>
        <end position="87"/>
    </location>
</feature>
<feature type="transmembrane region" description="Helical" evidence="2">
    <location>
        <begin position="267"/>
        <end position="291"/>
    </location>
</feature>
<dbReference type="Proteomes" id="UP000799423">
    <property type="component" value="Unassembled WGS sequence"/>
</dbReference>
<dbReference type="EMBL" id="MU006359">
    <property type="protein sequence ID" value="KAF2844928.1"/>
    <property type="molecule type" value="Genomic_DNA"/>
</dbReference>
<dbReference type="OrthoDB" id="5279542at2759"/>
<feature type="transmembrane region" description="Helical" evidence="2">
    <location>
        <begin position="107"/>
        <end position="128"/>
    </location>
</feature>
<reference evidence="3" key="1">
    <citation type="submission" date="2020-01" db="EMBL/GenBank/DDBJ databases">
        <authorList>
            <consortium name="DOE Joint Genome Institute"/>
            <person name="Haridas S."/>
            <person name="Albert R."/>
            <person name="Binder M."/>
            <person name="Bloem J."/>
            <person name="Labutti K."/>
            <person name="Salamov A."/>
            <person name="Andreopoulos B."/>
            <person name="Baker S.E."/>
            <person name="Barry K."/>
            <person name="Bills G."/>
            <person name="Bluhm B.H."/>
            <person name="Cannon C."/>
            <person name="Castanera R."/>
            <person name="Culley D.E."/>
            <person name="Daum C."/>
            <person name="Ezra D."/>
            <person name="Gonzalez J.B."/>
            <person name="Henrissat B."/>
            <person name="Kuo A."/>
            <person name="Liang C."/>
            <person name="Lipzen A."/>
            <person name="Lutzoni F."/>
            <person name="Magnuson J."/>
            <person name="Mondo S."/>
            <person name="Nolan M."/>
            <person name="Ohm R."/>
            <person name="Pangilinan J."/>
            <person name="Park H.-J."/>
            <person name="Ramirez L."/>
            <person name="Alfaro M."/>
            <person name="Sun H."/>
            <person name="Tritt A."/>
            <person name="Yoshinaga Y."/>
            <person name="Zwiers L.-H."/>
            <person name="Turgeon B.G."/>
            <person name="Goodwin S.B."/>
            <person name="Spatafora J.W."/>
            <person name="Crous P.W."/>
            <person name="Grigoriev I.V."/>
        </authorList>
    </citation>
    <scope>NUCLEOTIDE SEQUENCE</scope>
    <source>
        <strain evidence="3">IPT5</strain>
    </source>
</reference>
<sequence>MSTPTHDVSRAPVNSTTTAPASVPEVTIPYLNFSRPSTANDPSSAQNHHAKQAPVYTNDRYRKLNSILRSILVLVGLTGIGCASYIFSTLSLWPSSSYNPVVTWELWPSLLTFSISILWCGLCILYFVLRKRPHTIHPGLSVAFDLLLSLGFVISALYVLLALRSMMRYGRNGELIEYVSMEGYTSDSFGNYVLQGNDTWVWQRDTTTLSEDIQNAPRTCQGSGYPNLPSLDGLDYDAALSANAAACATQDAGVNSLWRTKAPRVNVTLAALVCQFIGLIGHFVLFVGACVETHRYRRKKVGRDDEKRAKRIVGGGDEGSAVVIEQGQMLEREGAGLSGEVELVSRYA</sequence>